<comment type="caution">
    <text evidence="1">The sequence shown here is derived from an EMBL/GenBank/DDBJ whole genome shotgun (WGS) entry which is preliminary data.</text>
</comment>
<name>A0ACC0P385_RHOML</name>
<evidence type="ECO:0000313" key="2">
    <source>
        <dbReference type="Proteomes" id="UP001062846"/>
    </source>
</evidence>
<accession>A0ACC0P385</accession>
<dbReference type="Proteomes" id="UP001062846">
    <property type="component" value="Chromosome 4"/>
</dbReference>
<protein>
    <submittedName>
        <fullName evidence="1">Uncharacterized protein</fullName>
    </submittedName>
</protein>
<keyword evidence="2" id="KW-1185">Reference proteome</keyword>
<dbReference type="EMBL" id="CM046391">
    <property type="protein sequence ID" value="KAI8559212.1"/>
    <property type="molecule type" value="Genomic_DNA"/>
</dbReference>
<gene>
    <name evidence="1" type="ORF">RHMOL_Rhmol04G0155600</name>
</gene>
<proteinExistence type="predicted"/>
<sequence length="513" mass="58207">MFVPLLYSIVLSFDVSDSMVLQDLLKRVLSTKTVYGDTWLAMRDKLLLIYGEALSSNCTNLVQMIQVVLLFFSINLFMMIFSQKRLRCSDNNQISPPLEHLQSFMANLEPEINPDERASSLRMATFSCMRDMYHYARVSGLHVLECVMDTALSAVKREQLLEASTVAAMGWDLLCGKTTARRKLMQLLWTRKSQVLRLEESSLYGSQADEVSCIEHLCDSLCYQLDLASFVACVNSGRSWSSKTSILLSRKEPVEYANEDAHLDPFVENFVLERSVQSALWVLFDVVPSIKFQDAIELISMQPMASTVSAWKRMRDIELMHMRYALEFAVLALGAMERSMIDETGSHHQVALSYLKDLRNHLEAVNNIPCKIFLVNIIISLLHMDDLSVNPTHCVSHGSHLSSSTIYGGDHADHATFEGGNKMVVSFIGMILDILRQNLSSSVLEQENGLTGNIPGSGVQVLDWRISNARRFVEDWEWRLSILQRLVPLSERQWRWKETLTVLRAAPSKLLNL</sequence>
<reference evidence="1" key="1">
    <citation type="submission" date="2022-02" db="EMBL/GenBank/DDBJ databases">
        <title>Plant Genome Project.</title>
        <authorList>
            <person name="Zhang R.-G."/>
        </authorList>
    </citation>
    <scope>NUCLEOTIDE SEQUENCE</scope>
    <source>
        <strain evidence="1">AT1</strain>
    </source>
</reference>
<evidence type="ECO:0000313" key="1">
    <source>
        <dbReference type="EMBL" id="KAI8559212.1"/>
    </source>
</evidence>
<organism evidence="1 2">
    <name type="scientific">Rhododendron molle</name>
    <name type="common">Chinese azalea</name>
    <name type="synonym">Azalea mollis</name>
    <dbReference type="NCBI Taxonomy" id="49168"/>
    <lineage>
        <taxon>Eukaryota</taxon>
        <taxon>Viridiplantae</taxon>
        <taxon>Streptophyta</taxon>
        <taxon>Embryophyta</taxon>
        <taxon>Tracheophyta</taxon>
        <taxon>Spermatophyta</taxon>
        <taxon>Magnoliopsida</taxon>
        <taxon>eudicotyledons</taxon>
        <taxon>Gunneridae</taxon>
        <taxon>Pentapetalae</taxon>
        <taxon>asterids</taxon>
        <taxon>Ericales</taxon>
        <taxon>Ericaceae</taxon>
        <taxon>Ericoideae</taxon>
        <taxon>Rhodoreae</taxon>
        <taxon>Rhododendron</taxon>
    </lineage>
</organism>